<evidence type="ECO:0000313" key="6">
    <source>
        <dbReference type="EMBL" id="MBB5348268.1"/>
    </source>
</evidence>
<dbReference type="Proteomes" id="UP000539642">
    <property type="component" value="Unassembled WGS sequence"/>
</dbReference>
<dbReference type="CDD" id="cd00801">
    <property type="entry name" value="INT_P4_C"/>
    <property type="match status" value="1"/>
</dbReference>
<dbReference type="Gene3D" id="1.10.150.130">
    <property type="match status" value="1"/>
</dbReference>
<protein>
    <submittedName>
        <fullName evidence="6">Integrase</fullName>
    </submittedName>
</protein>
<dbReference type="InterPro" id="IPR011010">
    <property type="entry name" value="DNA_brk_join_enz"/>
</dbReference>
<evidence type="ECO:0000256" key="3">
    <source>
        <dbReference type="ARBA" id="ARBA00023125"/>
    </source>
</evidence>
<dbReference type="EMBL" id="JACHEO010000010">
    <property type="protein sequence ID" value="MBB5348268.1"/>
    <property type="molecule type" value="Genomic_DNA"/>
</dbReference>
<comment type="similarity">
    <text evidence="1">Belongs to the 'phage' integrase family.</text>
</comment>
<name>A0A840V059_9BACT</name>
<feature type="domain" description="Tyr recombinase" evidence="5">
    <location>
        <begin position="188"/>
        <end position="371"/>
    </location>
</feature>
<dbReference type="PROSITE" id="PS51898">
    <property type="entry name" value="TYR_RECOMBINASE"/>
    <property type="match status" value="1"/>
</dbReference>
<organism evidence="6 7">
    <name type="scientific">Desulfoprunum benzoelyticum</name>
    <dbReference type="NCBI Taxonomy" id="1506996"/>
    <lineage>
        <taxon>Bacteria</taxon>
        <taxon>Pseudomonadati</taxon>
        <taxon>Thermodesulfobacteriota</taxon>
        <taxon>Desulfobulbia</taxon>
        <taxon>Desulfobulbales</taxon>
        <taxon>Desulfobulbaceae</taxon>
        <taxon>Desulfoprunum</taxon>
    </lineage>
</organism>
<dbReference type="InterPro" id="IPR010998">
    <property type="entry name" value="Integrase_recombinase_N"/>
</dbReference>
<dbReference type="PANTHER" id="PTHR30629">
    <property type="entry name" value="PROPHAGE INTEGRASE"/>
    <property type="match status" value="1"/>
</dbReference>
<evidence type="ECO:0000256" key="4">
    <source>
        <dbReference type="ARBA" id="ARBA00023172"/>
    </source>
</evidence>
<reference evidence="6 7" key="1">
    <citation type="submission" date="2020-08" db="EMBL/GenBank/DDBJ databases">
        <title>Genomic Encyclopedia of Type Strains, Phase IV (KMG-IV): sequencing the most valuable type-strain genomes for metagenomic binning, comparative biology and taxonomic classification.</title>
        <authorList>
            <person name="Goeker M."/>
        </authorList>
    </citation>
    <scope>NUCLEOTIDE SEQUENCE [LARGE SCALE GENOMIC DNA]</scope>
    <source>
        <strain evidence="6 7">DSM 28570</strain>
    </source>
</reference>
<keyword evidence="7" id="KW-1185">Reference proteome</keyword>
<dbReference type="InterPro" id="IPR013762">
    <property type="entry name" value="Integrase-like_cat_sf"/>
</dbReference>
<keyword evidence="2" id="KW-0229">DNA integration</keyword>
<evidence type="ECO:0000256" key="1">
    <source>
        <dbReference type="ARBA" id="ARBA00008857"/>
    </source>
</evidence>
<keyword evidence="3" id="KW-0238">DNA-binding</keyword>
<dbReference type="SUPFAM" id="SSF56349">
    <property type="entry name" value="DNA breaking-rejoining enzymes"/>
    <property type="match status" value="1"/>
</dbReference>
<dbReference type="PANTHER" id="PTHR30629:SF2">
    <property type="entry name" value="PROPHAGE INTEGRASE INTS-RELATED"/>
    <property type="match status" value="1"/>
</dbReference>
<dbReference type="GO" id="GO:0003677">
    <property type="term" value="F:DNA binding"/>
    <property type="evidence" value="ECO:0007669"/>
    <property type="project" value="UniProtKB-KW"/>
</dbReference>
<dbReference type="InterPro" id="IPR050808">
    <property type="entry name" value="Phage_Integrase"/>
</dbReference>
<evidence type="ECO:0000259" key="5">
    <source>
        <dbReference type="PROSITE" id="PS51898"/>
    </source>
</evidence>
<evidence type="ECO:0000313" key="7">
    <source>
        <dbReference type="Proteomes" id="UP000539642"/>
    </source>
</evidence>
<gene>
    <name evidence="6" type="ORF">HNQ81_001999</name>
</gene>
<comment type="caution">
    <text evidence="6">The sequence shown here is derived from an EMBL/GenBank/DDBJ whole genome shotgun (WGS) entry which is preliminary data.</text>
</comment>
<dbReference type="RefSeq" id="WP_183350841.1">
    <property type="nucleotide sequence ID" value="NZ_JACHEO010000010.1"/>
</dbReference>
<dbReference type="Gene3D" id="1.10.443.10">
    <property type="entry name" value="Intergrase catalytic core"/>
    <property type="match status" value="1"/>
</dbReference>
<dbReference type="AlphaFoldDB" id="A0A840V059"/>
<accession>A0A840V059</accession>
<sequence length="400" mass="45907">MTKWKTAGPGIRYREHPTRKHGIKPDRYYVIHYRIDGKRVEEAMGWLSEGWTQEKCEENRNALKRSAKESGPRTLRERRIIHAAEEKAAPTVMDLLSEYWDMELKHTPSGKERKRLLTKDIIPAWGTRKISSITRRDAVLLLDNVRDRAPVAANRLQGVLVRMLNFAAERGILEHSPLVGLKKKPEQARARVLANDEIKMLWDALDLNNESIDMFHVTKLALKMILLTGQRPGEVCGMAWEEISDGTWNIPAGKMKGREAHSVPLTDMALEVIEQARPYTGGHPFVFSSPRGDGSQTRTHTLSKGVSRHWQQIGFKEQFTPHDLRRTVRTRLAEIGIDDVVAERVLGHKLQGIMAVYNRHGYDAEKRQALDKWNRALRRILGIEEAERGKVIEFKRFATR</sequence>
<dbReference type="GO" id="GO:0006310">
    <property type="term" value="P:DNA recombination"/>
    <property type="evidence" value="ECO:0007669"/>
    <property type="project" value="UniProtKB-KW"/>
</dbReference>
<dbReference type="InterPro" id="IPR002104">
    <property type="entry name" value="Integrase_catalytic"/>
</dbReference>
<evidence type="ECO:0000256" key="2">
    <source>
        <dbReference type="ARBA" id="ARBA00022908"/>
    </source>
</evidence>
<dbReference type="GO" id="GO:0015074">
    <property type="term" value="P:DNA integration"/>
    <property type="evidence" value="ECO:0007669"/>
    <property type="project" value="UniProtKB-KW"/>
</dbReference>
<keyword evidence="4" id="KW-0233">DNA recombination</keyword>
<proteinExistence type="inferred from homology"/>
<dbReference type="Pfam" id="PF00589">
    <property type="entry name" value="Phage_integrase"/>
    <property type="match status" value="1"/>
</dbReference>